<dbReference type="RefSeq" id="WP_154261895.1">
    <property type="nucleotide sequence ID" value="NZ_CP040438.1"/>
</dbReference>
<protein>
    <submittedName>
        <fullName evidence="1">Uncharacterized protein</fullName>
    </submittedName>
</protein>
<proteinExistence type="predicted"/>
<accession>A0A6B8J0F9</accession>
<dbReference type="AlphaFoldDB" id="A0A6B8J0F9"/>
<sequence>MNPVLLGSLLCIACLAPVAAIAQNLVAEPAAAPDVASPKTYTKDGLKMQVPGNWTVVEDHPADGENQRRVFIEADKNRFEVLNLDVAVILIHTSEALTLPDWAAYLYSLDVGESESYGPPTYTSFQLAPGLKAHATQFQHTVFEDDQPYARRLHVLAVKRCGQQWNCYASTWTLDANRQAAEAGMRKIMETVTFAD</sequence>
<organism evidence="1 2">
    <name type="scientific">Stenotrophomonas maltophilia</name>
    <name type="common">Pseudomonas maltophilia</name>
    <name type="synonym">Xanthomonas maltophilia</name>
    <dbReference type="NCBI Taxonomy" id="40324"/>
    <lineage>
        <taxon>Bacteria</taxon>
        <taxon>Pseudomonadati</taxon>
        <taxon>Pseudomonadota</taxon>
        <taxon>Gammaproteobacteria</taxon>
        <taxon>Lysobacterales</taxon>
        <taxon>Lysobacteraceae</taxon>
        <taxon>Stenotrophomonas</taxon>
        <taxon>Stenotrophomonas maltophilia group</taxon>
    </lineage>
</organism>
<evidence type="ECO:0000313" key="2">
    <source>
        <dbReference type="Proteomes" id="UP000625930"/>
    </source>
</evidence>
<comment type="caution">
    <text evidence="1">The sequence shown here is derived from an EMBL/GenBank/DDBJ whole genome shotgun (WGS) entry which is preliminary data.</text>
</comment>
<dbReference type="Proteomes" id="UP000625930">
    <property type="component" value="Unassembled WGS sequence"/>
</dbReference>
<dbReference type="EMBL" id="JADUNP010000035">
    <property type="protein sequence ID" value="MBH1653492.1"/>
    <property type="molecule type" value="Genomic_DNA"/>
</dbReference>
<reference evidence="1" key="1">
    <citation type="submission" date="2020-11" db="EMBL/GenBank/DDBJ databases">
        <title>Enhanced detection system for hospital associated transmission using whole genome sequencing surveillance.</title>
        <authorList>
            <person name="Harrison L.H."/>
            <person name="Van Tyne D."/>
            <person name="Marsh J.W."/>
            <person name="Griffith M.P."/>
            <person name="Snyder D.J."/>
            <person name="Cooper V.S."/>
            <person name="Mustapha M."/>
        </authorList>
    </citation>
    <scope>NUCLEOTIDE SEQUENCE</scope>
    <source>
        <strain evidence="1">STEN00091</strain>
    </source>
</reference>
<evidence type="ECO:0000313" key="1">
    <source>
        <dbReference type="EMBL" id="MBH1653492.1"/>
    </source>
</evidence>
<gene>
    <name evidence="1" type="ORF">I5U67_15120</name>
</gene>
<name>A0A6B8J0F9_STEMA</name>